<protein>
    <submittedName>
        <fullName evidence="1">Uncharacterized protein</fullName>
    </submittedName>
</protein>
<gene>
    <name evidence="1" type="ORF">CP523_11960</name>
</gene>
<dbReference type="GO" id="GO:0006508">
    <property type="term" value="P:proteolysis"/>
    <property type="evidence" value="ECO:0007669"/>
    <property type="project" value="InterPro"/>
</dbReference>
<accession>A0A9N7JNB7</accession>
<dbReference type="InterPro" id="IPR000787">
    <property type="entry name" value="Peptidase_M29"/>
</dbReference>
<reference evidence="1 2" key="1">
    <citation type="submission" date="2017-09" db="EMBL/GenBank/DDBJ databases">
        <authorList>
            <person name="Thomas P."/>
            <person name="Seyboldt C."/>
        </authorList>
    </citation>
    <scope>NUCLEOTIDE SEQUENCE [LARGE SCALE GENOMIC DNA]</scope>
    <source>
        <strain evidence="1 2">DSM 7534</strain>
    </source>
</reference>
<dbReference type="EMBL" id="CP023671">
    <property type="protein sequence ID" value="AYE35863.1"/>
    <property type="molecule type" value="Genomic_DNA"/>
</dbReference>
<proteinExistence type="predicted"/>
<dbReference type="KEGG" id="csep:CP523_11960"/>
<evidence type="ECO:0000313" key="2">
    <source>
        <dbReference type="Proteomes" id="UP000280586"/>
    </source>
</evidence>
<dbReference type="AlphaFoldDB" id="A0A9N7JNB7"/>
<dbReference type="Pfam" id="PF02073">
    <property type="entry name" value="Peptidase_M29"/>
    <property type="match status" value="1"/>
</dbReference>
<evidence type="ECO:0000313" key="1">
    <source>
        <dbReference type="EMBL" id="AYE35863.1"/>
    </source>
</evidence>
<organism evidence="1 2">
    <name type="scientific">Clostridium septicum</name>
    <dbReference type="NCBI Taxonomy" id="1504"/>
    <lineage>
        <taxon>Bacteria</taxon>
        <taxon>Bacillati</taxon>
        <taxon>Bacillota</taxon>
        <taxon>Clostridia</taxon>
        <taxon>Eubacteriales</taxon>
        <taxon>Clostridiaceae</taxon>
        <taxon>Clostridium</taxon>
    </lineage>
</organism>
<sequence>MTYNTPAVYNGFTFDNIRFEFKDEKIIKTAANNSEKLNDIFNTDDGATYIGEFGGGEIYFDDILIRKDGVFIIPELYCLNPENLA</sequence>
<dbReference type="GO" id="GO:0004177">
    <property type="term" value="F:aminopeptidase activity"/>
    <property type="evidence" value="ECO:0007669"/>
    <property type="project" value="InterPro"/>
</dbReference>
<dbReference type="Proteomes" id="UP000280586">
    <property type="component" value="Chromosome"/>
</dbReference>
<name>A0A9N7JNB7_CLOSE</name>
<dbReference type="SUPFAM" id="SSF144052">
    <property type="entry name" value="Thermophilic metalloprotease-like"/>
    <property type="match status" value="1"/>
</dbReference>